<dbReference type="GO" id="GO:0003677">
    <property type="term" value="F:DNA binding"/>
    <property type="evidence" value="ECO:0007669"/>
    <property type="project" value="UniProtKB-KW"/>
</dbReference>
<dbReference type="PRINTS" id="PR00598">
    <property type="entry name" value="HTHMARR"/>
</dbReference>
<evidence type="ECO:0000259" key="6">
    <source>
        <dbReference type="PROSITE" id="PS50995"/>
    </source>
</evidence>
<dbReference type="KEGG" id="dmr:Deima_0668"/>
<proteinExistence type="predicted"/>
<evidence type="ECO:0000313" key="8">
    <source>
        <dbReference type="Proteomes" id="UP000008635"/>
    </source>
</evidence>
<dbReference type="InterPro" id="IPR036390">
    <property type="entry name" value="WH_DNA-bd_sf"/>
</dbReference>
<keyword evidence="2" id="KW-0963">Cytoplasm</keyword>
<evidence type="ECO:0000256" key="1">
    <source>
        <dbReference type="ARBA" id="ARBA00004496"/>
    </source>
</evidence>
<gene>
    <name evidence="7" type="ordered locus">Deima_0668</name>
</gene>
<dbReference type="PANTHER" id="PTHR33164">
    <property type="entry name" value="TRANSCRIPTIONAL REGULATOR, MARR FAMILY"/>
    <property type="match status" value="1"/>
</dbReference>
<dbReference type="SMART" id="SM00347">
    <property type="entry name" value="HTH_MARR"/>
    <property type="match status" value="1"/>
</dbReference>
<evidence type="ECO:0000313" key="7">
    <source>
        <dbReference type="EMBL" id="ADV66325.1"/>
    </source>
</evidence>
<name>E8U5I6_DEIML</name>
<dbReference type="FunFam" id="1.10.10.10:FF:000163">
    <property type="entry name" value="MarR family transcriptional regulator"/>
    <property type="match status" value="1"/>
</dbReference>
<comment type="subcellular location">
    <subcellularLocation>
        <location evidence="1">Cytoplasm</location>
    </subcellularLocation>
</comment>
<dbReference type="EMBL" id="CP002454">
    <property type="protein sequence ID" value="ADV66325.1"/>
    <property type="molecule type" value="Genomic_DNA"/>
</dbReference>
<dbReference type="RefSeq" id="WP_013555830.1">
    <property type="nucleotide sequence ID" value="NC_014958.1"/>
</dbReference>
<dbReference type="AlphaFoldDB" id="E8U5I6"/>
<accession>E8U5I6</accession>
<organism evidence="7 8">
    <name type="scientific">Deinococcus maricopensis (strain DSM 21211 / LMG 22137 / NRRL B-23946 / LB-34)</name>
    <dbReference type="NCBI Taxonomy" id="709986"/>
    <lineage>
        <taxon>Bacteria</taxon>
        <taxon>Thermotogati</taxon>
        <taxon>Deinococcota</taxon>
        <taxon>Deinococci</taxon>
        <taxon>Deinococcales</taxon>
        <taxon>Deinococcaceae</taxon>
        <taxon>Deinococcus</taxon>
    </lineage>
</organism>
<reference evidence="7 8" key="1">
    <citation type="journal article" date="2011" name="Stand. Genomic Sci.">
        <title>Complete genome sequence of Deinococcus maricopensis type strain (LB-34).</title>
        <authorList>
            <person name="Pukall R."/>
            <person name="Zeytun A."/>
            <person name="Lucas S."/>
            <person name="Lapidus A."/>
            <person name="Hammon N."/>
            <person name="Deshpande S."/>
            <person name="Nolan M."/>
            <person name="Cheng J.F."/>
            <person name="Pitluck S."/>
            <person name="Liolios K."/>
            <person name="Pagani I."/>
            <person name="Mikhailova N."/>
            <person name="Ivanova N."/>
            <person name="Mavromatis K."/>
            <person name="Pati A."/>
            <person name="Tapia R."/>
            <person name="Han C."/>
            <person name="Goodwin L."/>
            <person name="Chen A."/>
            <person name="Palaniappan K."/>
            <person name="Land M."/>
            <person name="Hauser L."/>
            <person name="Chang Y.J."/>
            <person name="Jeffries C.D."/>
            <person name="Brambilla E.M."/>
            <person name="Rohde M."/>
            <person name="Goker M."/>
            <person name="Detter J.C."/>
            <person name="Woyke T."/>
            <person name="Bristow J."/>
            <person name="Eisen J.A."/>
            <person name="Markowitz V."/>
            <person name="Hugenholtz P."/>
            <person name="Kyrpides N.C."/>
            <person name="Klenk H.P."/>
        </authorList>
    </citation>
    <scope>NUCLEOTIDE SEQUENCE [LARGE SCALE GENOMIC DNA]</scope>
    <source>
        <strain evidence="8">DSM 21211 / LMG 22137 / NRRL B-23946 / LB-34</strain>
    </source>
</reference>
<sequence>MTTRKLPSDTPSQHLEDQLCLDLYVASRAIIGAYRPYLHPHDLTYPQYLVLLTLWDHGPQSLKALSARLTLDAGTLSPLLKRLEGRGYITRARAPHDDRALAITLTPTGEALKATLADVPHQVACMTGLSPRQWRDLRVALQALTVSLGTTDNAPPDDPQ</sequence>
<dbReference type="PANTHER" id="PTHR33164:SF5">
    <property type="entry name" value="ORGANIC HYDROPEROXIDE RESISTANCE TRANSCRIPTIONAL REGULATOR"/>
    <property type="match status" value="1"/>
</dbReference>
<dbReference type="SUPFAM" id="SSF46785">
    <property type="entry name" value="Winged helix' DNA-binding domain"/>
    <property type="match status" value="1"/>
</dbReference>
<dbReference type="GO" id="GO:0003700">
    <property type="term" value="F:DNA-binding transcription factor activity"/>
    <property type="evidence" value="ECO:0007669"/>
    <property type="project" value="InterPro"/>
</dbReference>
<keyword evidence="3" id="KW-0805">Transcription regulation</keyword>
<dbReference type="InterPro" id="IPR000835">
    <property type="entry name" value="HTH_MarR-typ"/>
</dbReference>
<dbReference type="Pfam" id="PF01047">
    <property type="entry name" value="MarR"/>
    <property type="match status" value="1"/>
</dbReference>
<evidence type="ECO:0000256" key="3">
    <source>
        <dbReference type="ARBA" id="ARBA00023015"/>
    </source>
</evidence>
<protein>
    <submittedName>
        <fullName evidence="7">Transcriptional regulator, MarR family</fullName>
    </submittedName>
</protein>
<keyword evidence="4" id="KW-0238">DNA-binding</keyword>
<dbReference type="STRING" id="709986.Deima_0668"/>
<keyword evidence="5" id="KW-0804">Transcription</keyword>
<dbReference type="GO" id="GO:0005737">
    <property type="term" value="C:cytoplasm"/>
    <property type="evidence" value="ECO:0007669"/>
    <property type="project" value="UniProtKB-SubCell"/>
</dbReference>
<dbReference type="eggNOG" id="COG1846">
    <property type="taxonomic scope" value="Bacteria"/>
</dbReference>
<evidence type="ECO:0000256" key="5">
    <source>
        <dbReference type="ARBA" id="ARBA00023163"/>
    </source>
</evidence>
<dbReference type="InterPro" id="IPR039422">
    <property type="entry name" value="MarR/SlyA-like"/>
</dbReference>
<feature type="domain" description="HTH marR-type" evidence="6">
    <location>
        <begin position="16"/>
        <end position="146"/>
    </location>
</feature>
<evidence type="ECO:0000256" key="2">
    <source>
        <dbReference type="ARBA" id="ARBA00022490"/>
    </source>
</evidence>
<dbReference type="OrthoDB" id="9806864at2"/>
<dbReference type="InterPro" id="IPR036388">
    <property type="entry name" value="WH-like_DNA-bd_sf"/>
</dbReference>
<dbReference type="PROSITE" id="PS50995">
    <property type="entry name" value="HTH_MARR_2"/>
    <property type="match status" value="1"/>
</dbReference>
<keyword evidence="8" id="KW-1185">Reference proteome</keyword>
<dbReference type="Gene3D" id="1.10.10.10">
    <property type="entry name" value="Winged helix-like DNA-binding domain superfamily/Winged helix DNA-binding domain"/>
    <property type="match status" value="1"/>
</dbReference>
<dbReference type="HOGENOM" id="CLU_083287_3_0_0"/>
<evidence type="ECO:0000256" key="4">
    <source>
        <dbReference type="ARBA" id="ARBA00023125"/>
    </source>
</evidence>
<dbReference type="Proteomes" id="UP000008635">
    <property type="component" value="Chromosome"/>
</dbReference>
<dbReference type="GO" id="GO:0006950">
    <property type="term" value="P:response to stress"/>
    <property type="evidence" value="ECO:0007669"/>
    <property type="project" value="TreeGrafter"/>
</dbReference>
<reference evidence="8" key="2">
    <citation type="submission" date="2011-01" db="EMBL/GenBank/DDBJ databases">
        <title>The complete genome of Deinococcus maricopensis DSM 21211.</title>
        <authorList>
            <consortium name="US DOE Joint Genome Institute (JGI-PGF)"/>
            <person name="Lucas S."/>
            <person name="Copeland A."/>
            <person name="Lapidus A."/>
            <person name="Goodwin L."/>
            <person name="Pitluck S."/>
            <person name="Kyrpides N."/>
            <person name="Mavromatis K."/>
            <person name="Pagani I."/>
            <person name="Ivanova N."/>
            <person name="Ovchinnikova G."/>
            <person name="Zeytun A."/>
            <person name="Detter J.C."/>
            <person name="Han C."/>
            <person name="Land M."/>
            <person name="Hauser L."/>
            <person name="Markowitz V."/>
            <person name="Cheng J.-F."/>
            <person name="Hugenholtz P."/>
            <person name="Woyke T."/>
            <person name="Wu D."/>
            <person name="Pukall R."/>
            <person name="Gehrich-Schroeter G."/>
            <person name="Brambilla E."/>
            <person name="Klenk H.-P."/>
            <person name="Eisen J.A."/>
        </authorList>
    </citation>
    <scope>NUCLEOTIDE SEQUENCE [LARGE SCALE GENOMIC DNA]</scope>
    <source>
        <strain evidence="8">DSM 21211 / LMG 22137 / NRRL B-23946 / LB-34</strain>
    </source>
</reference>